<name>A0A511UW61_9BACI</name>
<dbReference type="InterPro" id="IPR003810">
    <property type="entry name" value="Mntp/YtaF"/>
</dbReference>
<feature type="transmembrane region" description="Helical" evidence="5">
    <location>
        <begin position="65"/>
        <end position="87"/>
    </location>
</feature>
<evidence type="ECO:0000256" key="3">
    <source>
        <dbReference type="ARBA" id="ARBA00022989"/>
    </source>
</evidence>
<keyword evidence="4 5" id="KW-0472">Membrane</keyword>
<evidence type="ECO:0000313" key="6">
    <source>
        <dbReference type="EMBL" id="GEN29988.1"/>
    </source>
</evidence>
<protein>
    <submittedName>
        <fullName evidence="6">Putative membrane protein YtaF</fullName>
    </submittedName>
</protein>
<dbReference type="OrthoDB" id="1679205at2"/>
<evidence type="ECO:0000313" key="7">
    <source>
        <dbReference type="Proteomes" id="UP000321491"/>
    </source>
</evidence>
<dbReference type="PANTHER" id="PTHR35529:SF2">
    <property type="entry name" value="SPORULATION PROTEIN YTAF-RELATED"/>
    <property type="match status" value="1"/>
</dbReference>
<accession>A0A511UW61</accession>
<dbReference type="AlphaFoldDB" id="A0A511UW61"/>
<feature type="transmembrane region" description="Helical" evidence="5">
    <location>
        <begin position="157"/>
        <end position="178"/>
    </location>
</feature>
<keyword evidence="3 5" id="KW-1133">Transmembrane helix</keyword>
<reference evidence="6 7" key="1">
    <citation type="submission" date="2019-07" db="EMBL/GenBank/DDBJ databases">
        <title>Whole genome shotgun sequence of Cerasibacillus quisquiliarum NBRC 102429.</title>
        <authorList>
            <person name="Hosoyama A."/>
            <person name="Uohara A."/>
            <person name="Ohji S."/>
            <person name="Ichikawa N."/>
        </authorList>
    </citation>
    <scope>NUCLEOTIDE SEQUENCE [LARGE SCALE GENOMIC DNA]</scope>
    <source>
        <strain evidence="6 7">NBRC 102429</strain>
    </source>
</reference>
<feature type="transmembrane region" description="Helical" evidence="5">
    <location>
        <begin position="190"/>
        <end position="207"/>
    </location>
</feature>
<dbReference type="Pfam" id="PF02659">
    <property type="entry name" value="Mntp"/>
    <property type="match status" value="2"/>
</dbReference>
<dbReference type="Proteomes" id="UP000321491">
    <property type="component" value="Unassembled WGS sequence"/>
</dbReference>
<comment type="caution">
    <text evidence="6">The sequence shown here is derived from an EMBL/GenBank/DDBJ whole genome shotgun (WGS) entry which is preliminary data.</text>
</comment>
<dbReference type="NCBIfam" id="TIGR02840">
    <property type="entry name" value="spore_YtaF"/>
    <property type="match status" value="1"/>
</dbReference>
<evidence type="ECO:0000256" key="4">
    <source>
        <dbReference type="ARBA" id="ARBA00023136"/>
    </source>
</evidence>
<evidence type="ECO:0000256" key="5">
    <source>
        <dbReference type="SAM" id="Phobius"/>
    </source>
</evidence>
<dbReference type="PANTHER" id="PTHR35529">
    <property type="entry name" value="MANGANESE EFFLUX PUMP MNTP-RELATED"/>
    <property type="match status" value="1"/>
</dbReference>
<evidence type="ECO:0000256" key="1">
    <source>
        <dbReference type="ARBA" id="ARBA00022475"/>
    </source>
</evidence>
<dbReference type="EMBL" id="BJXW01000004">
    <property type="protein sequence ID" value="GEN29988.1"/>
    <property type="molecule type" value="Genomic_DNA"/>
</dbReference>
<keyword evidence="7" id="KW-1185">Reference proteome</keyword>
<feature type="transmembrane region" description="Helical" evidence="5">
    <location>
        <begin position="32"/>
        <end position="53"/>
    </location>
</feature>
<sequence length="208" mass="22431">MLYIMGFLFLVIAVSIDGFGVGMTYGMRKTKVPLIAILIIMCCSGITVFFAILVGDFLQQIITAQYTECIGGIILIGLGLFSLFQIYRSKAKHKFISSSAEKGTLHDVKTVLTTPEKADLDQSGNISGGEALLLGFALAMDAFGAGIGAAMLNYPPFMTSLFIAVMSGLFLLFGINVGHILIKKQYFQKLSFLPAILLITIGLTNILL</sequence>
<gene>
    <name evidence="6" type="primary">ytaF</name>
    <name evidence="6" type="ORF">CQU01_02260</name>
</gene>
<keyword evidence="2 5" id="KW-0812">Transmembrane</keyword>
<dbReference type="RefSeq" id="WP_146934697.1">
    <property type="nucleotide sequence ID" value="NZ_BJXW01000004.1"/>
</dbReference>
<organism evidence="6 7">
    <name type="scientific">Cerasibacillus quisquiliarum</name>
    <dbReference type="NCBI Taxonomy" id="227865"/>
    <lineage>
        <taxon>Bacteria</taxon>
        <taxon>Bacillati</taxon>
        <taxon>Bacillota</taxon>
        <taxon>Bacilli</taxon>
        <taxon>Bacillales</taxon>
        <taxon>Bacillaceae</taxon>
        <taxon>Cerasibacillus</taxon>
    </lineage>
</organism>
<feature type="transmembrane region" description="Helical" evidence="5">
    <location>
        <begin position="131"/>
        <end position="151"/>
    </location>
</feature>
<feature type="transmembrane region" description="Helical" evidence="5">
    <location>
        <begin position="6"/>
        <end position="25"/>
    </location>
</feature>
<evidence type="ECO:0000256" key="2">
    <source>
        <dbReference type="ARBA" id="ARBA00022692"/>
    </source>
</evidence>
<proteinExistence type="predicted"/>
<keyword evidence="1" id="KW-1003">Cell membrane</keyword>
<dbReference type="InterPro" id="IPR014205">
    <property type="entry name" value="Spore_YtaF"/>
</dbReference>